<dbReference type="STRING" id="76114.ebA1926"/>
<evidence type="ECO:0000259" key="2">
    <source>
        <dbReference type="Pfam" id="PF00582"/>
    </source>
</evidence>
<name>Q5P677_AROAE</name>
<dbReference type="OrthoDB" id="8547832at2"/>
<dbReference type="InterPro" id="IPR014729">
    <property type="entry name" value="Rossmann-like_a/b/a_fold"/>
</dbReference>
<dbReference type="KEGG" id="eba:ebA1926"/>
<dbReference type="PANTHER" id="PTHR46268:SF15">
    <property type="entry name" value="UNIVERSAL STRESS PROTEIN HP_0031"/>
    <property type="match status" value="1"/>
</dbReference>
<dbReference type="PANTHER" id="PTHR46268">
    <property type="entry name" value="STRESS RESPONSE PROTEIN NHAX"/>
    <property type="match status" value="1"/>
</dbReference>
<dbReference type="SUPFAM" id="SSF52402">
    <property type="entry name" value="Adenine nucleotide alpha hydrolases-like"/>
    <property type="match status" value="1"/>
</dbReference>
<accession>Q5P677</accession>
<protein>
    <submittedName>
        <fullName evidence="3">Predicted universal stress protein (Usp)</fullName>
    </submittedName>
</protein>
<evidence type="ECO:0000313" key="3">
    <source>
        <dbReference type="EMBL" id="CAI07184.1"/>
    </source>
</evidence>
<feature type="domain" description="UspA" evidence="2">
    <location>
        <begin position="1"/>
        <end position="143"/>
    </location>
</feature>
<dbReference type="InterPro" id="IPR006016">
    <property type="entry name" value="UspA"/>
</dbReference>
<dbReference type="eggNOG" id="COG0589">
    <property type="taxonomic scope" value="Bacteria"/>
</dbReference>
<dbReference type="HOGENOM" id="CLU_049301_11_0_4"/>
<dbReference type="AlphaFoldDB" id="Q5P677"/>
<evidence type="ECO:0000313" key="4">
    <source>
        <dbReference type="Proteomes" id="UP000006552"/>
    </source>
</evidence>
<dbReference type="PRINTS" id="PR01438">
    <property type="entry name" value="UNVRSLSTRESS"/>
</dbReference>
<sequence>MYRHILVPLDGSELTTSLVAQAVEFALGLGARITFFTMVEDYGATQEGALMRTLSPEAFENELKQRASTVISKAVAVGQAAELACEGVVRIGTDAYEEILQVAKEKECDLIYMASHGRRGLKALALGSQTHKVLTHSHLPVFVAIASTSR</sequence>
<dbReference type="Proteomes" id="UP000006552">
    <property type="component" value="Chromosome"/>
</dbReference>
<dbReference type="Gene3D" id="3.40.50.620">
    <property type="entry name" value="HUPs"/>
    <property type="match status" value="1"/>
</dbReference>
<keyword evidence="4" id="KW-1185">Reference proteome</keyword>
<reference evidence="3 4" key="1">
    <citation type="journal article" date="2005" name="Arch. Microbiol.">
        <title>The genome sequence of an anaerobic aromatic-degrading denitrifying bacterium, strain EbN1.</title>
        <authorList>
            <person name="Rabus R."/>
            <person name="Kube M."/>
            <person name="Heider J."/>
            <person name="Beck A."/>
            <person name="Heitmann K."/>
            <person name="Widdel F."/>
            <person name="Reinhardt R."/>
        </authorList>
    </citation>
    <scope>NUCLEOTIDE SEQUENCE [LARGE SCALE GENOMIC DNA]</scope>
    <source>
        <strain evidence="3 4">EbN1</strain>
    </source>
</reference>
<evidence type="ECO:0000256" key="1">
    <source>
        <dbReference type="ARBA" id="ARBA00008791"/>
    </source>
</evidence>
<dbReference type="CDD" id="cd00293">
    <property type="entry name" value="USP-like"/>
    <property type="match status" value="1"/>
</dbReference>
<comment type="similarity">
    <text evidence="1">Belongs to the universal stress protein A family.</text>
</comment>
<dbReference type="EMBL" id="CR555306">
    <property type="protein sequence ID" value="CAI07184.1"/>
    <property type="molecule type" value="Genomic_DNA"/>
</dbReference>
<gene>
    <name evidence="3" type="ORF">ebA1926</name>
</gene>
<organism evidence="3 4">
    <name type="scientific">Aromatoleum aromaticum (strain DSM 19018 / LMG 30748 / EbN1)</name>
    <name type="common">Azoarcus sp. (strain EbN1)</name>
    <dbReference type="NCBI Taxonomy" id="76114"/>
    <lineage>
        <taxon>Bacteria</taxon>
        <taxon>Pseudomonadati</taxon>
        <taxon>Pseudomonadota</taxon>
        <taxon>Betaproteobacteria</taxon>
        <taxon>Rhodocyclales</taxon>
        <taxon>Rhodocyclaceae</taxon>
        <taxon>Aromatoleum</taxon>
    </lineage>
</organism>
<proteinExistence type="inferred from homology"/>
<dbReference type="RefSeq" id="WP_011236908.1">
    <property type="nucleotide sequence ID" value="NC_006513.1"/>
</dbReference>
<dbReference type="Pfam" id="PF00582">
    <property type="entry name" value="Usp"/>
    <property type="match status" value="1"/>
</dbReference>
<dbReference type="InterPro" id="IPR006015">
    <property type="entry name" value="Universal_stress_UspA"/>
</dbReference>